<keyword evidence="2" id="KW-1185">Reference proteome</keyword>
<organism evidence="1 2">
    <name type="scientific">Spiromyces aspiralis</name>
    <dbReference type="NCBI Taxonomy" id="68401"/>
    <lineage>
        <taxon>Eukaryota</taxon>
        <taxon>Fungi</taxon>
        <taxon>Fungi incertae sedis</taxon>
        <taxon>Zoopagomycota</taxon>
        <taxon>Kickxellomycotina</taxon>
        <taxon>Kickxellomycetes</taxon>
        <taxon>Kickxellales</taxon>
        <taxon>Kickxellaceae</taxon>
        <taxon>Spiromyces</taxon>
    </lineage>
</organism>
<name>A0ACC1HAI1_9FUNG</name>
<reference evidence="1" key="1">
    <citation type="submission" date="2022-06" db="EMBL/GenBank/DDBJ databases">
        <title>Phylogenomic reconstructions and comparative analyses of Kickxellomycotina fungi.</title>
        <authorList>
            <person name="Reynolds N.K."/>
            <person name="Stajich J.E."/>
            <person name="Barry K."/>
            <person name="Grigoriev I.V."/>
            <person name="Crous P."/>
            <person name="Smith M.E."/>
        </authorList>
    </citation>
    <scope>NUCLEOTIDE SEQUENCE</scope>
    <source>
        <strain evidence="1">RSA 2271</strain>
    </source>
</reference>
<evidence type="ECO:0000313" key="1">
    <source>
        <dbReference type="EMBL" id="KAJ1672678.1"/>
    </source>
</evidence>
<sequence length="162" mass="18224">MDIAVAGSLVIDHKSTEPAPCSAQVTVQTDIQRGAYEILAEHLRILAKYVTDVINGNAPEDHEILHDIYTICCNMPVLDERDERFHELMLQQKTDVMLAEYLGLLTEQLDVVNSMIYKSNVIIEQATKKDRGGRIGDLFGTDIKGRFEGKVGMSRMSMRNIK</sequence>
<accession>A0ACC1HAI1</accession>
<proteinExistence type="predicted"/>
<evidence type="ECO:0000313" key="2">
    <source>
        <dbReference type="Proteomes" id="UP001145114"/>
    </source>
</evidence>
<comment type="caution">
    <text evidence="1">The sequence shown here is derived from an EMBL/GenBank/DDBJ whole genome shotgun (WGS) entry which is preliminary data.</text>
</comment>
<dbReference type="Proteomes" id="UP001145114">
    <property type="component" value="Unassembled WGS sequence"/>
</dbReference>
<protein>
    <submittedName>
        <fullName evidence="1">COP9 signalosome complex subunit 6</fullName>
    </submittedName>
</protein>
<gene>
    <name evidence="1" type="primary">COPS6</name>
    <name evidence="1" type="ORF">EV182_006714</name>
</gene>
<dbReference type="EMBL" id="JAMZIH010008000">
    <property type="protein sequence ID" value="KAJ1672678.1"/>
    <property type="molecule type" value="Genomic_DNA"/>
</dbReference>